<organism evidence="2 3">
    <name type="scientific">Algoriphagus oliviformis</name>
    <dbReference type="NCBI Taxonomy" id="2811231"/>
    <lineage>
        <taxon>Bacteria</taxon>
        <taxon>Pseudomonadati</taxon>
        <taxon>Bacteroidota</taxon>
        <taxon>Cytophagia</taxon>
        <taxon>Cytophagales</taxon>
        <taxon>Cyclobacteriaceae</taxon>
        <taxon>Algoriphagus</taxon>
    </lineage>
</organism>
<comment type="caution">
    <text evidence="2">The sequence shown here is derived from an EMBL/GenBank/DDBJ whole genome shotgun (WGS) entry which is preliminary data.</text>
</comment>
<proteinExistence type="predicted"/>
<sequence length="86" mass="9273">MKRLPLLAFVLAAFAAVAFTSPKTGEYAQDPDNPSIWYDLSEVDPGPETYECNNTGNCLRDAPSTSGNVIANGMFVKHSDELPVVP</sequence>
<protein>
    <recommendedName>
        <fullName evidence="4">Secreted protein</fullName>
    </recommendedName>
</protein>
<evidence type="ECO:0008006" key="4">
    <source>
        <dbReference type="Google" id="ProtNLM"/>
    </source>
</evidence>
<dbReference type="RefSeq" id="WP_206576331.1">
    <property type="nucleotide sequence ID" value="NZ_JAFKCT010000001.1"/>
</dbReference>
<feature type="signal peptide" evidence="1">
    <location>
        <begin position="1"/>
        <end position="18"/>
    </location>
</feature>
<evidence type="ECO:0000313" key="3">
    <source>
        <dbReference type="Proteomes" id="UP000664317"/>
    </source>
</evidence>
<feature type="chain" id="PRO_5045402410" description="Secreted protein" evidence="1">
    <location>
        <begin position="19"/>
        <end position="86"/>
    </location>
</feature>
<evidence type="ECO:0000256" key="1">
    <source>
        <dbReference type="SAM" id="SignalP"/>
    </source>
</evidence>
<accession>A0ABS3BXE0</accession>
<evidence type="ECO:0000313" key="2">
    <source>
        <dbReference type="EMBL" id="MBN7809528.1"/>
    </source>
</evidence>
<reference evidence="2 3" key="1">
    <citation type="submission" date="2021-03" db="EMBL/GenBank/DDBJ databases">
        <title>novel species isolated from a fishpond in China.</title>
        <authorList>
            <person name="Lu H."/>
            <person name="Cai Z."/>
        </authorList>
    </citation>
    <scope>NUCLEOTIDE SEQUENCE [LARGE SCALE GENOMIC DNA]</scope>
    <source>
        <strain evidence="2 3">H41</strain>
    </source>
</reference>
<dbReference type="Proteomes" id="UP000664317">
    <property type="component" value="Unassembled WGS sequence"/>
</dbReference>
<keyword evidence="3" id="KW-1185">Reference proteome</keyword>
<dbReference type="EMBL" id="JAFKCT010000001">
    <property type="protein sequence ID" value="MBN7809528.1"/>
    <property type="molecule type" value="Genomic_DNA"/>
</dbReference>
<keyword evidence="1" id="KW-0732">Signal</keyword>
<gene>
    <name evidence="2" type="ORF">J0A68_01085</name>
</gene>
<name>A0ABS3BXE0_9BACT</name>